<evidence type="ECO:0000256" key="1">
    <source>
        <dbReference type="ARBA" id="ARBA00005048"/>
    </source>
</evidence>
<dbReference type="GO" id="GO:0005524">
    <property type="term" value="F:ATP binding"/>
    <property type="evidence" value="ECO:0007669"/>
    <property type="project" value="UniProtKB-KW"/>
</dbReference>
<protein>
    <recommendedName>
        <fullName evidence="8">Sulfate adenylyltransferase</fullName>
        <ecNumber evidence="8">2.7.7.4</ecNumber>
    </recommendedName>
    <alternativeName>
        <fullName evidence="8">ATP-sulfurylase</fullName>
    </alternativeName>
    <alternativeName>
        <fullName evidence="8">Sulfate adenylate transferase</fullName>
        <shortName evidence="8">SAT</shortName>
    </alternativeName>
</protein>
<sequence length="392" mass="43875">MSSNVTPHGGHLVDRFVTDSQASFPTSHIERVILDDIGESDLVQIATGAFSPLTGFMGEEDYRSVVLNMRLANGIIWPLPVTLPISREQAKRIAVGDAVLLVDRESIPRAWMEVTSIFQTDLQSDVYAIYLTQDTGHPGVRRTFERGPIFLGGPIHVFSTANPPHDFTQYIHTPKAARDFFQHRGWKTVVGFQTRNPIHRAHEYLQKCALEISDGLFIHPLVGPTKADDIPADLRMRAYEIVISHYYPINRVALGVFTAAMRYAGPREAILHALVRKNYGCTHFIVGRDHAGVGSYYGTYDAQKIFAKFSADEIGITPLFFDHAFYCKACGGMATEKTCPHDEHTRLFLSGTKVRAMLQAGVEPPVEFTRPETARILMEYYTRGNFSKAAEK</sequence>
<dbReference type="SUPFAM" id="SSF52374">
    <property type="entry name" value="Nucleotidylyl transferase"/>
    <property type="match status" value="1"/>
</dbReference>
<dbReference type="Pfam" id="PF14306">
    <property type="entry name" value="PUA_2"/>
    <property type="match status" value="1"/>
</dbReference>
<comment type="pathway">
    <text evidence="1 8">Sulfur metabolism; hydrogen sulfide biosynthesis; sulfite from sulfate: step 1/3.</text>
</comment>
<dbReference type="InterPro" id="IPR024951">
    <property type="entry name" value="Sulfurylase_cat_dom"/>
</dbReference>
<comment type="caution">
    <text evidence="11">The sequence shown here is derived from an EMBL/GenBank/DDBJ whole genome shotgun (WGS) entry which is preliminary data.</text>
</comment>
<dbReference type="Gene3D" id="3.10.400.10">
    <property type="entry name" value="Sulfate adenylyltransferase"/>
    <property type="match status" value="1"/>
</dbReference>
<dbReference type="GO" id="GO:0000103">
    <property type="term" value="P:sulfate assimilation"/>
    <property type="evidence" value="ECO:0007669"/>
    <property type="project" value="UniProtKB-UniRule"/>
</dbReference>
<comment type="similarity">
    <text evidence="6 8">Belongs to the sulfate adenylyltransferase family.</text>
</comment>
<dbReference type="InterPro" id="IPR020792">
    <property type="entry name" value="SO4_adenylyltransferase_pro"/>
</dbReference>
<keyword evidence="4 8" id="KW-0547">Nucleotide-binding</keyword>
<dbReference type="PANTHER" id="PTHR43509:SF1">
    <property type="entry name" value="SULFATE ADENYLYLTRANSFERASE"/>
    <property type="match status" value="1"/>
</dbReference>
<name>A0A2U3DA48_SULT2</name>
<dbReference type="NCBIfam" id="TIGR00339">
    <property type="entry name" value="sopT"/>
    <property type="match status" value="1"/>
</dbReference>
<dbReference type="Gene3D" id="3.40.50.620">
    <property type="entry name" value="HUPs"/>
    <property type="match status" value="1"/>
</dbReference>
<dbReference type="OrthoDB" id="9804504at2"/>
<keyword evidence="5 8" id="KW-0067">ATP-binding</keyword>
<proteinExistence type="inferred from homology"/>
<evidence type="ECO:0000313" key="11">
    <source>
        <dbReference type="EMBL" id="PWI58145.1"/>
    </source>
</evidence>
<dbReference type="InterPro" id="IPR025980">
    <property type="entry name" value="ATP-Sase_PUA-like_dom"/>
</dbReference>
<keyword evidence="3 8" id="KW-0548">Nucleotidyltransferase</keyword>
<feature type="domain" description="Sulphate adenylyltransferase catalytic" evidence="9">
    <location>
        <begin position="169"/>
        <end position="380"/>
    </location>
</feature>
<evidence type="ECO:0000256" key="5">
    <source>
        <dbReference type="ARBA" id="ARBA00022840"/>
    </source>
</evidence>
<dbReference type="PANTHER" id="PTHR43509">
    <property type="match status" value="1"/>
</dbReference>
<dbReference type="Pfam" id="PF01747">
    <property type="entry name" value="ATP-sulfurylase"/>
    <property type="match status" value="1"/>
</dbReference>
<feature type="domain" description="ATP-sulfurylase PUA-like" evidence="10">
    <location>
        <begin position="6"/>
        <end position="159"/>
    </location>
</feature>
<evidence type="ECO:0000256" key="2">
    <source>
        <dbReference type="ARBA" id="ARBA00022679"/>
    </source>
</evidence>
<dbReference type="EC" id="2.7.7.4" evidence="8"/>
<dbReference type="InterPro" id="IPR015947">
    <property type="entry name" value="PUA-like_sf"/>
</dbReference>
<evidence type="ECO:0000256" key="4">
    <source>
        <dbReference type="ARBA" id="ARBA00022741"/>
    </source>
</evidence>
<evidence type="ECO:0000256" key="7">
    <source>
        <dbReference type="ARBA" id="ARBA00049370"/>
    </source>
</evidence>
<reference evidence="11 12" key="1">
    <citation type="submission" date="2016-11" db="EMBL/GenBank/DDBJ databases">
        <title>Comparative genomics of Acidibacillus ferroxidans species.</title>
        <authorList>
            <person name="Oliveira G."/>
            <person name="Nunes G."/>
            <person name="Oliveira R."/>
            <person name="Araujo F."/>
            <person name="Salim A."/>
            <person name="Scholte L."/>
            <person name="Morais D."/>
            <person name="Nancucheo I."/>
            <person name="Johnson D.B."/>
            <person name="Grail B."/>
            <person name="Bittencourt J."/>
            <person name="Valadares R."/>
        </authorList>
    </citation>
    <scope>NUCLEOTIDE SEQUENCE [LARGE SCALE GENOMIC DNA]</scope>
    <source>
        <strain evidence="11 12">Y002</strain>
    </source>
</reference>
<evidence type="ECO:0000313" key="12">
    <source>
        <dbReference type="Proteomes" id="UP000245380"/>
    </source>
</evidence>
<evidence type="ECO:0000256" key="3">
    <source>
        <dbReference type="ARBA" id="ARBA00022695"/>
    </source>
</evidence>
<accession>A0A2U3DA48</accession>
<keyword evidence="12" id="KW-1185">Reference proteome</keyword>
<dbReference type="HAMAP" id="MF_00066">
    <property type="entry name" value="Sulf_adenylyltr"/>
    <property type="match status" value="1"/>
</dbReference>
<dbReference type="SUPFAM" id="SSF88697">
    <property type="entry name" value="PUA domain-like"/>
    <property type="match status" value="1"/>
</dbReference>
<dbReference type="UniPathway" id="UPA00140">
    <property type="reaction ID" value="UER00204"/>
</dbReference>
<comment type="catalytic activity">
    <reaction evidence="7 8">
        <text>sulfate + ATP + H(+) = adenosine 5'-phosphosulfate + diphosphate</text>
        <dbReference type="Rhea" id="RHEA:18133"/>
        <dbReference type="ChEBI" id="CHEBI:15378"/>
        <dbReference type="ChEBI" id="CHEBI:16189"/>
        <dbReference type="ChEBI" id="CHEBI:30616"/>
        <dbReference type="ChEBI" id="CHEBI:33019"/>
        <dbReference type="ChEBI" id="CHEBI:58243"/>
        <dbReference type="EC" id="2.7.7.4"/>
    </reaction>
</comment>
<gene>
    <name evidence="8" type="primary">sat</name>
    <name evidence="11" type="ORF">BM613_05530</name>
</gene>
<dbReference type="GO" id="GO:0004781">
    <property type="term" value="F:sulfate adenylyltransferase (ATP) activity"/>
    <property type="evidence" value="ECO:0007669"/>
    <property type="project" value="UniProtKB-UniRule"/>
</dbReference>
<dbReference type="NCBIfam" id="NF003166">
    <property type="entry name" value="PRK04149.1"/>
    <property type="match status" value="1"/>
</dbReference>
<dbReference type="GO" id="GO:0070814">
    <property type="term" value="P:hydrogen sulfide biosynthetic process"/>
    <property type="evidence" value="ECO:0007669"/>
    <property type="project" value="UniProtKB-UniRule"/>
</dbReference>
<evidence type="ECO:0000256" key="8">
    <source>
        <dbReference type="HAMAP-Rule" id="MF_00066"/>
    </source>
</evidence>
<dbReference type="InterPro" id="IPR002650">
    <property type="entry name" value="Sulphate_adenylyltransferase"/>
</dbReference>
<dbReference type="Proteomes" id="UP000245380">
    <property type="component" value="Unassembled WGS sequence"/>
</dbReference>
<evidence type="ECO:0000256" key="6">
    <source>
        <dbReference type="ARBA" id="ARBA00037980"/>
    </source>
</evidence>
<keyword evidence="2 8" id="KW-0808">Transferase</keyword>
<dbReference type="InterPro" id="IPR014729">
    <property type="entry name" value="Rossmann-like_a/b/a_fold"/>
</dbReference>
<organism evidence="11 12">
    <name type="scientific">Sulfoacidibacillus thermotolerans</name>
    <name type="common">Acidibacillus sulfuroxidans</name>
    <dbReference type="NCBI Taxonomy" id="1765684"/>
    <lineage>
        <taxon>Bacteria</taxon>
        <taxon>Bacillati</taxon>
        <taxon>Bacillota</taxon>
        <taxon>Bacilli</taxon>
        <taxon>Bacillales</taxon>
        <taxon>Alicyclobacillaceae</taxon>
        <taxon>Sulfoacidibacillus</taxon>
    </lineage>
</organism>
<evidence type="ECO:0000259" key="10">
    <source>
        <dbReference type="Pfam" id="PF14306"/>
    </source>
</evidence>
<evidence type="ECO:0000259" key="9">
    <source>
        <dbReference type="Pfam" id="PF01747"/>
    </source>
</evidence>
<dbReference type="AlphaFoldDB" id="A0A2U3DA48"/>
<dbReference type="CDD" id="cd00517">
    <property type="entry name" value="ATPS"/>
    <property type="match status" value="1"/>
</dbReference>
<dbReference type="EMBL" id="MPDK01000006">
    <property type="protein sequence ID" value="PWI58145.1"/>
    <property type="molecule type" value="Genomic_DNA"/>
</dbReference>